<proteinExistence type="predicted"/>
<protein>
    <recommendedName>
        <fullName evidence="1">DUF7041 domain-containing protein</fullName>
    </recommendedName>
</protein>
<dbReference type="InterPro" id="IPR055469">
    <property type="entry name" value="DUF7041"/>
</dbReference>
<dbReference type="AlphaFoldDB" id="A0A8X6FRM5"/>
<keyword evidence="3" id="KW-1185">Reference proteome</keyword>
<organism evidence="2 3">
    <name type="scientific">Trichonephila clavata</name>
    <name type="common">Joro spider</name>
    <name type="synonym">Nephila clavata</name>
    <dbReference type="NCBI Taxonomy" id="2740835"/>
    <lineage>
        <taxon>Eukaryota</taxon>
        <taxon>Metazoa</taxon>
        <taxon>Ecdysozoa</taxon>
        <taxon>Arthropoda</taxon>
        <taxon>Chelicerata</taxon>
        <taxon>Arachnida</taxon>
        <taxon>Araneae</taxon>
        <taxon>Araneomorphae</taxon>
        <taxon>Entelegynae</taxon>
        <taxon>Araneoidea</taxon>
        <taxon>Nephilidae</taxon>
        <taxon>Trichonephila</taxon>
    </lineage>
</organism>
<dbReference type="Proteomes" id="UP000887116">
    <property type="component" value="Unassembled WGS sequence"/>
</dbReference>
<dbReference type="OrthoDB" id="6433731at2759"/>
<sequence length="77" mass="8579">MPIYNRADPALWFIMCECTFASSCLKLITESVTKFNYAVSGLPPEIASLVRNILTNPDKTDPYNHLKAGLLNRSSES</sequence>
<gene>
    <name evidence="2" type="primary">AVEN_206104_1</name>
    <name evidence="2" type="ORF">TNCT_142491</name>
</gene>
<dbReference type="Pfam" id="PF23055">
    <property type="entry name" value="DUF7041"/>
    <property type="match status" value="1"/>
</dbReference>
<accession>A0A8X6FRM5</accession>
<name>A0A8X6FRM5_TRICU</name>
<reference evidence="2" key="1">
    <citation type="submission" date="2020-07" db="EMBL/GenBank/DDBJ databases">
        <title>Multicomponent nature underlies the extraordinary mechanical properties of spider dragline silk.</title>
        <authorList>
            <person name="Kono N."/>
            <person name="Nakamura H."/>
            <person name="Mori M."/>
            <person name="Yoshida Y."/>
            <person name="Ohtoshi R."/>
            <person name="Malay A.D."/>
            <person name="Moran D.A.P."/>
            <person name="Tomita M."/>
            <person name="Numata K."/>
            <person name="Arakawa K."/>
        </authorList>
    </citation>
    <scope>NUCLEOTIDE SEQUENCE</scope>
</reference>
<dbReference type="PANTHER" id="PTHR33327:SF3">
    <property type="entry name" value="RNA-DIRECTED DNA POLYMERASE"/>
    <property type="match status" value="1"/>
</dbReference>
<evidence type="ECO:0000313" key="3">
    <source>
        <dbReference type="Proteomes" id="UP000887116"/>
    </source>
</evidence>
<evidence type="ECO:0000313" key="2">
    <source>
        <dbReference type="EMBL" id="GFQ87236.1"/>
    </source>
</evidence>
<dbReference type="EMBL" id="BMAO01033131">
    <property type="protein sequence ID" value="GFQ87236.1"/>
    <property type="molecule type" value="Genomic_DNA"/>
</dbReference>
<evidence type="ECO:0000259" key="1">
    <source>
        <dbReference type="Pfam" id="PF23055"/>
    </source>
</evidence>
<feature type="domain" description="DUF7041" evidence="1">
    <location>
        <begin position="1"/>
        <end position="77"/>
    </location>
</feature>
<dbReference type="PANTHER" id="PTHR33327">
    <property type="entry name" value="ENDONUCLEASE"/>
    <property type="match status" value="1"/>
</dbReference>
<comment type="caution">
    <text evidence="2">The sequence shown here is derived from an EMBL/GenBank/DDBJ whole genome shotgun (WGS) entry which is preliminary data.</text>
</comment>